<dbReference type="EMBL" id="JAPMLT010000003">
    <property type="protein sequence ID" value="MCX7569938.1"/>
    <property type="molecule type" value="Genomic_DNA"/>
</dbReference>
<accession>A0ABT3WZ54</accession>
<comment type="caution">
    <text evidence="3">The sequence shown here is derived from an EMBL/GenBank/DDBJ whole genome shotgun (WGS) entry which is preliminary data.</text>
</comment>
<evidence type="ECO:0000256" key="1">
    <source>
        <dbReference type="ARBA" id="ARBA00005953"/>
    </source>
</evidence>
<proteinExistence type="inferred from homology"/>
<dbReference type="Gene3D" id="3.10.129.10">
    <property type="entry name" value="Hotdog Thioesterase"/>
    <property type="match status" value="1"/>
</dbReference>
<dbReference type="InterPro" id="IPR050563">
    <property type="entry name" value="4-hydroxybenzoyl-CoA_TE"/>
</dbReference>
<reference evidence="3 4" key="1">
    <citation type="submission" date="2022-11" db="EMBL/GenBank/DDBJ databases">
        <title>Study of microbial diversity in lake waters.</title>
        <authorList>
            <person name="Zhang J."/>
        </authorList>
    </citation>
    <scope>NUCLEOTIDE SEQUENCE [LARGE SCALE GENOMIC DNA]</scope>
    <source>
        <strain evidence="3 4">DT12</strain>
    </source>
</reference>
<dbReference type="Proteomes" id="UP001208017">
    <property type="component" value="Unassembled WGS sequence"/>
</dbReference>
<dbReference type="SUPFAM" id="SSF54637">
    <property type="entry name" value="Thioesterase/thiol ester dehydrase-isomerase"/>
    <property type="match status" value="1"/>
</dbReference>
<organism evidence="3 4">
    <name type="scientific">Tumebacillus lacus</name>
    <dbReference type="NCBI Taxonomy" id="2995335"/>
    <lineage>
        <taxon>Bacteria</taxon>
        <taxon>Bacillati</taxon>
        <taxon>Bacillota</taxon>
        <taxon>Bacilli</taxon>
        <taxon>Bacillales</taxon>
        <taxon>Alicyclobacillaceae</taxon>
        <taxon>Tumebacillus</taxon>
    </lineage>
</organism>
<gene>
    <name evidence="3" type="ORF">OS242_08165</name>
</gene>
<sequence>MTQRIFQFNSPVKVRFAETDANGHMSHVSIVIYMEQARTDYLAALGIFDQERIQRTKTTFVLAKQSVEYRNQAYFNEDLDVTCGVTRIGSSSLDIDYEIYNRANGRLIATASSTIVHFDIKAQKSAPLPADLLELIAKVEGSSTTC</sequence>
<evidence type="ECO:0000256" key="2">
    <source>
        <dbReference type="ARBA" id="ARBA00022801"/>
    </source>
</evidence>
<evidence type="ECO:0000313" key="4">
    <source>
        <dbReference type="Proteomes" id="UP001208017"/>
    </source>
</evidence>
<dbReference type="CDD" id="cd00586">
    <property type="entry name" value="4HBT"/>
    <property type="match status" value="1"/>
</dbReference>
<evidence type="ECO:0000313" key="3">
    <source>
        <dbReference type="EMBL" id="MCX7569938.1"/>
    </source>
</evidence>
<dbReference type="PANTHER" id="PTHR31793">
    <property type="entry name" value="4-HYDROXYBENZOYL-COA THIOESTERASE FAMILY MEMBER"/>
    <property type="match status" value="1"/>
</dbReference>
<dbReference type="InterPro" id="IPR006684">
    <property type="entry name" value="YbgC/YbaW"/>
</dbReference>
<dbReference type="InterPro" id="IPR029069">
    <property type="entry name" value="HotDog_dom_sf"/>
</dbReference>
<comment type="similarity">
    <text evidence="1">Belongs to the 4-hydroxybenzoyl-CoA thioesterase family.</text>
</comment>
<name>A0ABT3WZ54_9BACL</name>
<dbReference type="Pfam" id="PF13279">
    <property type="entry name" value="4HBT_2"/>
    <property type="match status" value="1"/>
</dbReference>
<keyword evidence="4" id="KW-1185">Reference proteome</keyword>
<protein>
    <submittedName>
        <fullName evidence="3">Thioesterase family protein</fullName>
    </submittedName>
</protein>
<dbReference type="PANTHER" id="PTHR31793:SF27">
    <property type="entry name" value="NOVEL THIOESTERASE SUPERFAMILY DOMAIN AND SAPOSIN A-TYPE DOMAIN CONTAINING PROTEIN (0610012H03RIK)"/>
    <property type="match status" value="1"/>
</dbReference>
<dbReference type="PIRSF" id="PIRSF003230">
    <property type="entry name" value="YbgC"/>
    <property type="match status" value="1"/>
</dbReference>
<dbReference type="RefSeq" id="WP_267151187.1">
    <property type="nucleotide sequence ID" value="NZ_JAPMLT010000003.1"/>
</dbReference>
<keyword evidence="2" id="KW-0378">Hydrolase</keyword>